<organism evidence="2 3">
    <name type="scientific">Ascobolus immersus RN42</name>
    <dbReference type="NCBI Taxonomy" id="1160509"/>
    <lineage>
        <taxon>Eukaryota</taxon>
        <taxon>Fungi</taxon>
        <taxon>Dikarya</taxon>
        <taxon>Ascomycota</taxon>
        <taxon>Pezizomycotina</taxon>
        <taxon>Pezizomycetes</taxon>
        <taxon>Pezizales</taxon>
        <taxon>Ascobolaceae</taxon>
        <taxon>Ascobolus</taxon>
    </lineage>
</organism>
<proteinExistence type="predicted"/>
<sequence length="101" mass="10238">MSMRGAQSPPPEEQSDKQIGQTGSGHIEGASGGAPTENQNAGAKGAQTLKDSKSQGGDSQAGENTGTANLESNPKGALKDYSDNIRKKPGEWKAPGGDVDA</sequence>
<dbReference type="Proteomes" id="UP000275078">
    <property type="component" value="Unassembled WGS sequence"/>
</dbReference>
<evidence type="ECO:0000313" key="2">
    <source>
        <dbReference type="EMBL" id="RPA77647.1"/>
    </source>
</evidence>
<dbReference type="EMBL" id="ML119723">
    <property type="protein sequence ID" value="RPA77647.1"/>
    <property type="molecule type" value="Genomic_DNA"/>
</dbReference>
<gene>
    <name evidence="2" type="ORF">BJ508DRAFT_416996</name>
</gene>
<dbReference type="AlphaFoldDB" id="A0A3N4HWT1"/>
<reference evidence="2 3" key="1">
    <citation type="journal article" date="2018" name="Nat. Ecol. Evol.">
        <title>Pezizomycetes genomes reveal the molecular basis of ectomycorrhizal truffle lifestyle.</title>
        <authorList>
            <person name="Murat C."/>
            <person name="Payen T."/>
            <person name="Noel B."/>
            <person name="Kuo A."/>
            <person name="Morin E."/>
            <person name="Chen J."/>
            <person name="Kohler A."/>
            <person name="Krizsan K."/>
            <person name="Balestrini R."/>
            <person name="Da Silva C."/>
            <person name="Montanini B."/>
            <person name="Hainaut M."/>
            <person name="Levati E."/>
            <person name="Barry K.W."/>
            <person name="Belfiori B."/>
            <person name="Cichocki N."/>
            <person name="Clum A."/>
            <person name="Dockter R.B."/>
            <person name="Fauchery L."/>
            <person name="Guy J."/>
            <person name="Iotti M."/>
            <person name="Le Tacon F."/>
            <person name="Lindquist E.A."/>
            <person name="Lipzen A."/>
            <person name="Malagnac F."/>
            <person name="Mello A."/>
            <person name="Molinier V."/>
            <person name="Miyauchi S."/>
            <person name="Poulain J."/>
            <person name="Riccioni C."/>
            <person name="Rubini A."/>
            <person name="Sitrit Y."/>
            <person name="Splivallo R."/>
            <person name="Traeger S."/>
            <person name="Wang M."/>
            <person name="Zifcakova L."/>
            <person name="Wipf D."/>
            <person name="Zambonelli A."/>
            <person name="Paolocci F."/>
            <person name="Nowrousian M."/>
            <person name="Ottonello S."/>
            <person name="Baldrian P."/>
            <person name="Spatafora J.W."/>
            <person name="Henrissat B."/>
            <person name="Nagy L.G."/>
            <person name="Aury J.M."/>
            <person name="Wincker P."/>
            <person name="Grigoriev I.V."/>
            <person name="Bonfante P."/>
            <person name="Martin F.M."/>
        </authorList>
    </citation>
    <scope>NUCLEOTIDE SEQUENCE [LARGE SCALE GENOMIC DNA]</scope>
    <source>
        <strain evidence="2 3">RN42</strain>
    </source>
</reference>
<feature type="compositionally biased region" description="Polar residues" evidence="1">
    <location>
        <begin position="54"/>
        <end position="72"/>
    </location>
</feature>
<feature type="region of interest" description="Disordered" evidence="1">
    <location>
        <begin position="1"/>
        <end position="101"/>
    </location>
</feature>
<keyword evidence="3" id="KW-1185">Reference proteome</keyword>
<protein>
    <submittedName>
        <fullName evidence="2">Uncharacterized protein</fullName>
    </submittedName>
</protein>
<evidence type="ECO:0000256" key="1">
    <source>
        <dbReference type="SAM" id="MobiDB-lite"/>
    </source>
</evidence>
<name>A0A3N4HWT1_ASCIM</name>
<evidence type="ECO:0000313" key="3">
    <source>
        <dbReference type="Proteomes" id="UP000275078"/>
    </source>
</evidence>
<feature type="compositionally biased region" description="Basic and acidic residues" evidence="1">
    <location>
        <begin position="77"/>
        <end position="91"/>
    </location>
</feature>
<accession>A0A3N4HWT1</accession>